<dbReference type="Proteomes" id="UP000474967">
    <property type="component" value="Unassembled WGS sequence"/>
</dbReference>
<keyword evidence="3" id="KW-1185">Reference proteome</keyword>
<feature type="domain" description="TfoX N-terminal" evidence="1">
    <location>
        <begin position="38"/>
        <end position="105"/>
    </location>
</feature>
<dbReference type="Pfam" id="PF04993">
    <property type="entry name" value="TfoX_N"/>
    <property type="match status" value="1"/>
</dbReference>
<dbReference type="AlphaFoldDB" id="A0A6L9XYW5"/>
<evidence type="ECO:0000259" key="1">
    <source>
        <dbReference type="Pfam" id="PF04993"/>
    </source>
</evidence>
<organism evidence="2 3">
    <name type="scientific">Leifsonia tongyongensis</name>
    <dbReference type="NCBI Taxonomy" id="1268043"/>
    <lineage>
        <taxon>Bacteria</taxon>
        <taxon>Bacillati</taxon>
        <taxon>Actinomycetota</taxon>
        <taxon>Actinomycetes</taxon>
        <taxon>Micrococcales</taxon>
        <taxon>Microbacteriaceae</taxon>
        <taxon>Leifsonia</taxon>
    </lineage>
</organism>
<dbReference type="EMBL" id="JAAGWY010000002">
    <property type="protein sequence ID" value="NEN06603.1"/>
    <property type="molecule type" value="Genomic_DNA"/>
</dbReference>
<evidence type="ECO:0000313" key="2">
    <source>
        <dbReference type="EMBL" id="NEN06603.1"/>
    </source>
</evidence>
<comment type="caution">
    <text evidence="2">The sequence shown here is derived from an EMBL/GenBank/DDBJ whole genome shotgun (WGS) entry which is preliminary data.</text>
</comment>
<name>A0A6L9XYW5_9MICO</name>
<dbReference type="InterPro" id="IPR007076">
    <property type="entry name" value="TfoX_N"/>
</dbReference>
<dbReference type="RefSeq" id="WP_163290003.1">
    <property type="nucleotide sequence ID" value="NZ_JAAGWY010000002.1"/>
</dbReference>
<sequence>MAKASSPIPAEILEQYERLVATIPGVPRKGATVPYTSVNGNMFSYLSKEGVLALRLPSAAREEFLAKYETSLTSAYGVVQKEYADVPPWLLADTEQLTPWFEASYTYVSGLKPKPTTRKKAGG</sequence>
<gene>
    <name evidence="2" type="ORF">G3T36_12065</name>
</gene>
<accession>A0A6L9XYW5</accession>
<reference evidence="2 3" key="1">
    <citation type="journal article" date="2014" name="J. Microbiol.">
        <title>Diaminobutyricibacter tongyongensis gen. nov., sp. nov. and Homoserinibacter gongjuensis gen. nov., sp. nov. belong to the family Microbacteriaceae.</title>
        <authorList>
            <person name="Kim S.J."/>
            <person name="Ahn J.H."/>
            <person name="Weon H.Y."/>
            <person name="Hamada M."/>
            <person name="Suzuki K."/>
            <person name="Kwon S.W."/>
        </authorList>
    </citation>
    <scope>NUCLEOTIDE SEQUENCE [LARGE SCALE GENOMIC DNA]</scope>
    <source>
        <strain evidence="2 3">NBRC 108724</strain>
    </source>
</reference>
<evidence type="ECO:0000313" key="3">
    <source>
        <dbReference type="Proteomes" id="UP000474967"/>
    </source>
</evidence>
<proteinExistence type="predicted"/>
<protein>
    <submittedName>
        <fullName evidence="2">TfoX/Sxy family protein</fullName>
    </submittedName>
</protein>
<dbReference type="Gene3D" id="3.30.1460.30">
    <property type="entry name" value="YgaC/TfoX-N like chaperone"/>
    <property type="match status" value="1"/>
</dbReference>